<organism evidence="1 2">
    <name type="scientific">Croceitalea marina</name>
    <dbReference type="NCBI Taxonomy" id="1775166"/>
    <lineage>
        <taxon>Bacteria</taxon>
        <taxon>Pseudomonadati</taxon>
        <taxon>Bacteroidota</taxon>
        <taxon>Flavobacteriia</taxon>
        <taxon>Flavobacteriales</taxon>
        <taxon>Flavobacteriaceae</taxon>
        <taxon>Croceitalea</taxon>
    </lineage>
</organism>
<evidence type="ECO:0008006" key="3">
    <source>
        <dbReference type="Google" id="ProtNLM"/>
    </source>
</evidence>
<comment type="caution">
    <text evidence="1">The sequence shown here is derived from an EMBL/GenBank/DDBJ whole genome shotgun (WGS) entry which is preliminary data.</text>
</comment>
<dbReference type="Gene3D" id="3.10.450.50">
    <property type="match status" value="2"/>
</dbReference>
<protein>
    <recommendedName>
        <fullName evidence="3">DUF4440 domain-containing protein</fullName>
    </recommendedName>
</protein>
<name>A0ABW5MTB0_9FLAO</name>
<accession>A0ABW5MTB0</accession>
<keyword evidence="2" id="KW-1185">Reference proteome</keyword>
<evidence type="ECO:0000313" key="1">
    <source>
        <dbReference type="EMBL" id="MFD2586026.1"/>
    </source>
</evidence>
<sequence length="310" mass="36289">MKLKINKKAVYLILSICLGHLGYSQKDTAPSKEVVAFLDTFRKDYEAMYRNENFRLVQDRYGENVRLMPEFQETVLGLIPSAMYYVAFFERFEIDSYGRENIEILDLESRVVELGRFQMNISDIEGEYLLTGKYQNVWELTSKGTYELITEAWSYDNWVEFGDKLRFKDVPSVRMALEPHILVNDNISFEIEALNCLMEKVIMEGDTKRWSLFYSNDAMLIGGFHPIAKGRKAIENHLIELSEEEPLFEKLDVRTDGIIELDGYALEYSSTIENWRDDWSSGISTSKNIKLWKREPNGSLKIFRMINMYD</sequence>
<reference evidence="2" key="1">
    <citation type="journal article" date="2019" name="Int. J. Syst. Evol. Microbiol.">
        <title>The Global Catalogue of Microorganisms (GCM) 10K type strain sequencing project: providing services to taxonomists for standard genome sequencing and annotation.</title>
        <authorList>
            <consortium name="The Broad Institute Genomics Platform"/>
            <consortium name="The Broad Institute Genome Sequencing Center for Infectious Disease"/>
            <person name="Wu L."/>
            <person name="Ma J."/>
        </authorList>
    </citation>
    <scope>NUCLEOTIDE SEQUENCE [LARGE SCALE GENOMIC DNA]</scope>
    <source>
        <strain evidence="2">KCTC 52368</strain>
    </source>
</reference>
<proteinExistence type="predicted"/>
<dbReference type="RefSeq" id="WP_377765666.1">
    <property type="nucleotide sequence ID" value="NZ_JBHULB010000006.1"/>
</dbReference>
<dbReference type="Proteomes" id="UP001597526">
    <property type="component" value="Unassembled WGS sequence"/>
</dbReference>
<gene>
    <name evidence="1" type="ORF">ACFSQJ_03745</name>
</gene>
<dbReference type="EMBL" id="JBHULB010000006">
    <property type="protein sequence ID" value="MFD2586026.1"/>
    <property type="molecule type" value="Genomic_DNA"/>
</dbReference>
<evidence type="ECO:0000313" key="2">
    <source>
        <dbReference type="Proteomes" id="UP001597526"/>
    </source>
</evidence>